<keyword evidence="5" id="KW-0210">Decarboxylase</keyword>
<name>A0A7W8E268_9BACT</name>
<feature type="domain" description="Oxo-4-hydroxy-4-carboxy-5-ureidoimidazoline decarboxylase" evidence="7">
    <location>
        <begin position="9"/>
        <end position="164"/>
    </location>
</feature>
<keyword evidence="4" id="KW-0659">Purine metabolism</keyword>
<dbReference type="EMBL" id="JACHIP010000002">
    <property type="protein sequence ID" value="MBB5056583.1"/>
    <property type="molecule type" value="Genomic_DNA"/>
</dbReference>
<dbReference type="Proteomes" id="UP000540989">
    <property type="component" value="Unassembled WGS sequence"/>
</dbReference>
<protein>
    <recommendedName>
        <fullName evidence="3">2-oxo-4-hydroxy-4-carboxy-5-ureidoimidazoline decarboxylase</fullName>
        <ecNumber evidence="3">4.1.1.97</ecNumber>
    </recommendedName>
</protein>
<dbReference type="Pfam" id="PF09349">
    <property type="entry name" value="OHCU_decarbox"/>
    <property type="match status" value="1"/>
</dbReference>
<dbReference type="InterPro" id="IPR017595">
    <property type="entry name" value="OHCU_decarboxylase-2"/>
</dbReference>
<reference evidence="8 9" key="1">
    <citation type="submission" date="2020-08" db="EMBL/GenBank/DDBJ databases">
        <title>Genomic Encyclopedia of Type Strains, Phase IV (KMG-V): Genome sequencing to study the core and pangenomes of soil and plant-associated prokaryotes.</title>
        <authorList>
            <person name="Whitman W."/>
        </authorList>
    </citation>
    <scope>NUCLEOTIDE SEQUENCE [LARGE SCALE GENOMIC DNA]</scope>
    <source>
        <strain evidence="8 9">M8UP14</strain>
    </source>
</reference>
<dbReference type="NCBIfam" id="TIGR03180">
    <property type="entry name" value="UraD_2"/>
    <property type="match status" value="1"/>
</dbReference>
<dbReference type="NCBIfam" id="NF010372">
    <property type="entry name" value="PRK13798.1"/>
    <property type="match status" value="1"/>
</dbReference>
<evidence type="ECO:0000256" key="5">
    <source>
        <dbReference type="ARBA" id="ARBA00022793"/>
    </source>
</evidence>
<dbReference type="PANTHER" id="PTHR43466">
    <property type="entry name" value="2-OXO-4-HYDROXY-4-CARBOXY-5-UREIDOIMIDAZOLINE DECARBOXYLASE-RELATED"/>
    <property type="match status" value="1"/>
</dbReference>
<keyword evidence="6 8" id="KW-0456">Lyase</keyword>
<comment type="catalytic activity">
    <reaction evidence="1">
        <text>5-hydroxy-2-oxo-4-ureido-2,5-dihydro-1H-imidazole-5-carboxylate + H(+) = (S)-allantoin + CO2</text>
        <dbReference type="Rhea" id="RHEA:26301"/>
        <dbReference type="ChEBI" id="CHEBI:15378"/>
        <dbReference type="ChEBI" id="CHEBI:15678"/>
        <dbReference type="ChEBI" id="CHEBI:16526"/>
        <dbReference type="ChEBI" id="CHEBI:58639"/>
        <dbReference type="EC" id="4.1.1.97"/>
    </reaction>
</comment>
<dbReference type="GO" id="GO:0051997">
    <property type="term" value="F:2-oxo-4-hydroxy-4-carboxy-5-ureidoimidazoline decarboxylase activity"/>
    <property type="evidence" value="ECO:0007669"/>
    <property type="project" value="UniProtKB-EC"/>
</dbReference>
<sequence length="170" mass="18755">MNPVLARWNSIDPTLAAEQILPCCGSRAWAAELAARRPIADEDHLVISSDAVWVSLPEAAWREAFDSHPRIGQQKAKAATETSLTWSATEQSAAMSADDAAKLALAEGNKLYEEKFGRIFIVCASGRSASEILAILEERMKNDAVAELHEAAEQQRQITQLRLQRWLGEK</sequence>
<comment type="pathway">
    <text evidence="2">Purine metabolism; urate degradation; (S)-allantoin from urate: step 3/3.</text>
</comment>
<dbReference type="SUPFAM" id="SSF158694">
    <property type="entry name" value="UraD-Like"/>
    <property type="match status" value="1"/>
</dbReference>
<evidence type="ECO:0000256" key="4">
    <source>
        <dbReference type="ARBA" id="ARBA00022631"/>
    </source>
</evidence>
<evidence type="ECO:0000259" key="7">
    <source>
        <dbReference type="Pfam" id="PF09349"/>
    </source>
</evidence>
<evidence type="ECO:0000256" key="3">
    <source>
        <dbReference type="ARBA" id="ARBA00012257"/>
    </source>
</evidence>
<dbReference type="InterPro" id="IPR036778">
    <property type="entry name" value="OHCU_decarboxylase_sf"/>
</dbReference>
<evidence type="ECO:0000256" key="1">
    <source>
        <dbReference type="ARBA" id="ARBA00001163"/>
    </source>
</evidence>
<dbReference type="InterPro" id="IPR018020">
    <property type="entry name" value="OHCU_decarboxylase"/>
</dbReference>
<dbReference type="GO" id="GO:0019628">
    <property type="term" value="P:urate catabolic process"/>
    <property type="evidence" value="ECO:0007669"/>
    <property type="project" value="TreeGrafter"/>
</dbReference>
<proteinExistence type="predicted"/>
<dbReference type="RefSeq" id="WP_184214607.1">
    <property type="nucleotide sequence ID" value="NZ_JACHIP010000002.1"/>
</dbReference>
<organism evidence="8 9">
    <name type="scientific">Granulicella aggregans</name>
    <dbReference type="NCBI Taxonomy" id="474949"/>
    <lineage>
        <taxon>Bacteria</taxon>
        <taxon>Pseudomonadati</taxon>
        <taxon>Acidobacteriota</taxon>
        <taxon>Terriglobia</taxon>
        <taxon>Terriglobales</taxon>
        <taxon>Acidobacteriaceae</taxon>
        <taxon>Granulicella</taxon>
    </lineage>
</organism>
<gene>
    <name evidence="8" type="ORF">HDF16_001268</name>
</gene>
<dbReference type="Gene3D" id="1.10.3330.10">
    <property type="entry name" value="Oxo-4-hydroxy-4-carboxy-5-ureidoimidazoline decarboxylase"/>
    <property type="match status" value="1"/>
</dbReference>
<evidence type="ECO:0000256" key="6">
    <source>
        <dbReference type="ARBA" id="ARBA00023239"/>
    </source>
</evidence>
<keyword evidence="9" id="KW-1185">Reference proteome</keyword>
<evidence type="ECO:0000256" key="2">
    <source>
        <dbReference type="ARBA" id="ARBA00004754"/>
    </source>
</evidence>
<dbReference type="AlphaFoldDB" id="A0A7W8E268"/>
<dbReference type="GO" id="GO:0006144">
    <property type="term" value="P:purine nucleobase metabolic process"/>
    <property type="evidence" value="ECO:0007669"/>
    <property type="project" value="UniProtKB-KW"/>
</dbReference>
<dbReference type="PANTHER" id="PTHR43466:SF1">
    <property type="entry name" value="2-OXO-4-HYDROXY-4-CARBOXY-5-UREIDOIMIDAZOLINE DECARBOXYLASE-RELATED"/>
    <property type="match status" value="1"/>
</dbReference>
<evidence type="ECO:0000313" key="8">
    <source>
        <dbReference type="EMBL" id="MBB5056583.1"/>
    </source>
</evidence>
<evidence type="ECO:0000313" key="9">
    <source>
        <dbReference type="Proteomes" id="UP000540989"/>
    </source>
</evidence>
<dbReference type="EC" id="4.1.1.97" evidence="3"/>
<comment type="caution">
    <text evidence="8">The sequence shown here is derived from an EMBL/GenBank/DDBJ whole genome shotgun (WGS) entry which is preliminary data.</text>
</comment>
<accession>A0A7W8E268</accession>